<comment type="caution">
    <text evidence="13">The sequence shown here is derived from an EMBL/GenBank/DDBJ whole genome shotgun (WGS) entry which is preliminary data.</text>
</comment>
<evidence type="ECO:0000256" key="2">
    <source>
        <dbReference type="ARBA" id="ARBA00008663"/>
    </source>
</evidence>
<keyword evidence="5" id="KW-0479">Metal-binding</keyword>
<dbReference type="GO" id="GO:0016301">
    <property type="term" value="F:kinase activity"/>
    <property type="evidence" value="ECO:0007669"/>
    <property type="project" value="UniProtKB-KW"/>
</dbReference>
<dbReference type="Gene3D" id="2.40.33.10">
    <property type="entry name" value="PK beta-barrel domain-like"/>
    <property type="match status" value="1"/>
</dbReference>
<evidence type="ECO:0000256" key="11">
    <source>
        <dbReference type="ARBA" id="ARBA00023317"/>
    </source>
</evidence>
<keyword evidence="7" id="KW-0418">Kinase</keyword>
<dbReference type="GO" id="GO:0030955">
    <property type="term" value="F:potassium ion binding"/>
    <property type="evidence" value="ECO:0007669"/>
    <property type="project" value="InterPro"/>
</dbReference>
<evidence type="ECO:0000256" key="8">
    <source>
        <dbReference type="ARBA" id="ARBA00022840"/>
    </source>
</evidence>
<dbReference type="EC" id="2.7.1.40" evidence="3"/>
<evidence type="ECO:0000259" key="12">
    <source>
        <dbReference type="Pfam" id="PF00224"/>
    </source>
</evidence>
<evidence type="ECO:0000256" key="6">
    <source>
        <dbReference type="ARBA" id="ARBA00022741"/>
    </source>
</evidence>
<feature type="domain" description="Pyruvate kinase barrel" evidence="12">
    <location>
        <begin position="326"/>
        <end position="561"/>
    </location>
</feature>
<dbReference type="UniPathway" id="UPA00109">
    <property type="reaction ID" value="UER00188"/>
</dbReference>
<accession>A0A4Y8PCN3</accession>
<reference evidence="13 14" key="1">
    <citation type="submission" date="2016-05" db="EMBL/GenBank/DDBJ databases">
        <title>Diversity and Homogeneity among Thermoacidophilic Verrucomicrobia Methanotrophs Linked with Geographical Origin.</title>
        <authorList>
            <person name="Erikstad H.-A."/>
            <person name="Smestad N.B."/>
            <person name="Ceballos R.M."/>
            <person name="Birkeland N.-K."/>
        </authorList>
    </citation>
    <scope>NUCLEOTIDE SEQUENCE [LARGE SCALE GENOMIC DNA]</scope>
    <source>
        <strain evidence="13 14">Phi</strain>
    </source>
</reference>
<name>A0A4Y8PCN3_9BACT</name>
<comment type="similarity">
    <text evidence="2">Belongs to the pyruvate kinase family.</text>
</comment>
<sequence length="603" mass="67933">MSRTELIKLLFSIYKEALQAEQTYHSLIDSAHSDNRLSASNLIHYLVLRRYDLRQIQDALSDWGISSLGRSESCVLWSLEKVLEALGQEVPSRPYPLSRQEGAALLVRNKQRLLGESHLGSPCSIMVTLPTEAAENPKLIEELLRAGMNVVRINCGHDNPEVWSKMIENSRKASSQLGYSCKILMDLPGPKLRIVSLDPAIKACAIRPKRDLLGKIVDPGWVWIGSEEQRTDPPIKANSFLRFPREWVEVLKEGDTIRFFDARGKGRTLKIDQQIEKGWLAHSIETAYLKEGIVFVHLPHSPEQPQRAAVLKSLSPQQPFLLVRNKDRLWICKDNGLFNHKEEVVGFLRISHPQILADIKAEEQIWFDDGKVGGKVIHSDSRGILVEITHVQPNGYKLRVDRGINLPFSDLKISALTEQDIRSLSFVVKHADAVGISFLRLPSDIDDLDQALSKESISELGIVLKIETRKGFENLPLILLKAMKYRSIGVMIARGDLAVECGYERLAEVQEEILWIAEAAHIPVIWATQVLESLAKTGIPSRAEVTDAAMAQRSECVMLNKGPYIVEAVKSLVDILKRMEAHQRKKRSMLRKLQIASLLNQPL</sequence>
<dbReference type="Pfam" id="PF00224">
    <property type="entry name" value="PK"/>
    <property type="match status" value="2"/>
</dbReference>
<organism evidence="13 14">
    <name type="scientific">Methylacidiphilum caldifontis</name>
    <dbReference type="NCBI Taxonomy" id="2795386"/>
    <lineage>
        <taxon>Bacteria</taxon>
        <taxon>Pseudomonadati</taxon>
        <taxon>Verrucomicrobiota</taxon>
        <taxon>Methylacidiphilae</taxon>
        <taxon>Methylacidiphilales</taxon>
        <taxon>Methylacidiphilaceae</taxon>
        <taxon>Methylacidiphilum (ex Ratnadevi et al. 2023)</taxon>
    </lineage>
</organism>
<feature type="domain" description="Pyruvate kinase barrel" evidence="12">
    <location>
        <begin position="124"/>
        <end position="199"/>
    </location>
</feature>
<dbReference type="SUPFAM" id="SSF50800">
    <property type="entry name" value="PK beta-barrel domain-like"/>
    <property type="match status" value="1"/>
</dbReference>
<dbReference type="PANTHER" id="PTHR11817">
    <property type="entry name" value="PYRUVATE KINASE"/>
    <property type="match status" value="1"/>
</dbReference>
<keyword evidence="8" id="KW-0067">ATP-binding</keyword>
<dbReference type="GO" id="GO:0004743">
    <property type="term" value="F:pyruvate kinase activity"/>
    <property type="evidence" value="ECO:0007669"/>
    <property type="project" value="UniProtKB-EC"/>
</dbReference>
<dbReference type="AlphaFoldDB" id="A0A4Y8PCN3"/>
<evidence type="ECO:0000256" key="1">
    <source>
        <dbReference type="ARBA" id="ARBA00004997"/>
    </source>
</evidence>
<keyword evidence="11" id="KW-0670">Pyruvate</keyword>
<evidence type="ECO:0000256" key="5">
    <source>
        <dbReference type="ARBA" id="ARBA00022723"/>
    </source>
</evidence>
<evidence type="ECO:0000313" key="13">
    <source>
        <dbReference type="EMBL" id="TFE68740.1"/>
    </source>
</evidence>
<dbReference type="GO" id="GO:0000287">
    <property type="term" value="F:magnesium ion binding"/>
    <property type="evidence" value="ECO:0007669"/>
    <property type="project" value="InterPro"/>
</dbReference>
<keyword evidence="4" id="KW-0808">Transferase</keyword>
<dbReference type="InterPro" id="IPR001697">
    <property type="entry name" value="Pyr_Knase"/>
</dbReference>
<dbReference type="SUPFAM" id="SSF51621">
    <property type="entry name" value="Phosphoenolpyruvate/pyruvate domain"/>
    <property type="match status" value="1"/>
</dbReference>
<evidence type="ECO:0000256" key="9">
    <source>
        <dbReference type="ARBA" id="ARBA00022842"/>
    </source>
</evidence>
<comment type="pathway">
    <text evidence="1">Carbohydrate degradation; glycolysis; pyruvate from D-glyceraldehyde 3-phosphate: step 5/5.</text>
</comment>
<dbReference type="EMBL" id="LXQC01000138">
    <property type="protein sequence ID" value="TFE68740.1"/>
    <property type="molecule type" value="Genomic_DNA"/>
</dbReference>
<gene>
    <name evidence="13" type="ORF">A7Q10_07925</name>
</gene>
<dbReference type="InterPro" id="IPR011037">
    <property type="entry name" value="Pyrv_Knase-like_insert_dom_sf"/>
</dbReference>
<keyword evidence="9" id="KW-0460">Magnesium</keyword>
<protein>
    <recommendedName>
        <fullName evidence="3">pyruvate kinase</fullName>
        <ecNumber evidence="3">2.7.1.40</ecNumber>
    </recommendedName>
</protein>
<dbReference type="InterPro" id="IPR015813">
    <property type="entry name" value="Pyrv/PenolPyrv_kinase-like_dom"/>
</dbReference>
<keyword evidence="6" id="KW-0547">Nucleotide-binding</keyword>
<dbReference type="InterPro" id="IPR015806">
    <property type="entry name" value="Pyrv_Knase_insert_dom_sf"/>
</dbReference>
<dbReference type="Gene3D" id="3.20.20.60">
    <property type="entry name" value="Phosphoenolpyruvate-binding domains"/>
    <property type="match status" value="2"/>
</dbReference>
<evidence type="ECO:0000256" key="7">
    <source>
        <dbReference type="ARBA" id="ARBA00022777"/>
    </source>
</evidence>
<evidence type="ECO:0000256" key="10">
    <source>
        <dbReference type="ARBA" id="ARBA00023152"/>
    </source>
</evidence>
<keyword evidence="10" id="KW-0324">Glycolysis</keyword>
<dbReference type="Proteomes" id="UP000297713">
    <property type="component" value="Unassembled WGS sequence"/>
</dbReference>
<evidence type="ECO:0000256" key="4">
    <source>
        <dbReference type="ARBA" id="ARBA00022679"/>
    </source>
</evidence>
<proteinExistence type="inferred from homology"/>
<evidence type="ECO:0000256" key="3">
    <source>
        <dbReference type="ARBA" id="ARBA00012142"/>
    </source>
</evidence>
<keyword evidence="14" id="KW-1185">Reference proteome</keyword>
<dbReference type="InterPro" id="IPR040442">
    <property type="entry name" value="Pyrv_kinase-like_dom_sf"/>
</dbReference>
<dbReference type="NCBIfam" id="NF011314">
    <property type="entry name" value="PRK14725.1"/>
    <property type="match status" value="1"/>
</dbReference>
<evidence type="ECO:0000313" key="14">
    <source>
        <dbReference type="Proteomes" id="UP000297713"/>
    </source>
</evidence>
<dbReference type="GO" id="GO:0005524">
    <property type="term" value="F:ATP binding"/>
    <property type="evidence" value="ECO:0007669"/>
    <property type="project" value="UniProtKB-KW"/>
</dbReference>
<dbReference type="InterPro" id="IPR015793">
    <property type="entry name" value="Pyrv_Knase_brl"/>
</dbReference>